<dbReference type="PATRIC" id="fig|1158614.3.peg.3940"/>
<dbReference type="InterPro" id="IPR018508">
    <property type="entry name" value="3-dehydroquinate_DH_AS"/>
</dbReference>
<dbReference type="SUPFAM" id="SSF51569">
    <property type="entry name" value="Aldolase"/>
    <property type="match status" value="1"/>
</dbReference>
<dbReference type="HAMAP" id="MF_00214">
    <property type="entry name" value="AroD"/>
    <property type="match status" value="1"/>
</dbReference>
<comment type="pathway">
    <text evidence="5">Metabolic intermediate biosynthesis; chorismate biosynthesis; chorismate from D-erythrose 4-phosphate and phosphoenolpyruvate: step 3/7.</text>
</comment>
<evidence type="ECO:0000313" key="8">
    <source>
        <dbReference type="Proteomes" id="UP000013750"/>
    </source>
</evidence>
<feature type="binding site" evidence="5">
    <location>
        <position position="231"/>
    </location>
    <ligand>
        <name>3-dehydroquinate</name>
        <dbReference type="ChEBI" id="CHEBI:32364"/>
    </ligand>
</feature>
<comment type="function">
    <text evidence="5">Involved in the third step of the chorismate pathway, which leads to the biosynthesis of aromatic amino acids. Catalyzes the cis-dehydration of 3-dehydroquinate (DHQ) and introduces the first double bond of the aromatic ring to yield 3-dehydroshikimate.</text>
</comment>
<dbReference type="PANTHER" id="PTHR43699:SF1">
    <property type="entry name" value="3-DEHYDROQUINATE DEHYDRATASE"/>
    <property type="match status" value="1"/>
</dbReference>
<feature type="binding site" evidence="5">
    <location>
        <position position="212"/>
    </location>
    <ligand>
        <name>3-dehydroquinate</name>
        <dbReference type="ChEBI" id="CHEBI:32364"/>
    </ligand>
</feature>
<dbReference type="GO" id="GO:0009423">
    <property type="term" value="P:chorismate biosynthetic process"/>
    <property type="evidence" value="ECO:0007669"/>
    <property type="project" value="UniProtKB-UniRule"/>
</dbReference>
<name>R2XVL4_9ENTE</name>
<keyword evidence="3 5" id="KW-0456">Lyase</keyword>
<dbReference type="GO" id="GO:0046279">
    <property type="term" value="P:3,4-dihydroxybenzoate biosynthetic process"/>
    <property type="evidence" value="ECO:0007669"/>
    <property type="project" value="TreeGrafter"/>
</dbReference>
<evidence type="ECO:0000256" key="1">
    <source>
        <dbReference type="ARBA" id="ARBA00001864"/>
    </source>
</evidence>
<dbReference type="InterPro" id="IPR013785">
    <property type="entry name" value="Aldolase_TIM"/>
</dbReference>
<dbReference type="EMBL" id="ASWH01000001">
    <property type="protein sequence ID" value="EOW80733.1"/>
    <property type="molecule type" value="Genomic_DNA"/>
</dbReference>
<gene>
    <name evidence="5" type="primary">aroD</name>
    <name evidence="7" type="ORF">I592_00017</name>
    <name evidence="6" type="ORF">UKC_03945</name>
</gene>
<comment type="caution">
    <text evidence="5">Lacks conserved residue(s) required for the propagation of feature annotation.</text>
</comment>
<dbReference type="Proteomes" id="UP000014160">
    <property type="component" value="Unassembled WGS sequence"/>
</dbReference>
<keyword evidence="2 5" id="KW-0057">Aromatic amino acid biosynthesis</keyword>
<dbReference type="eggNOG" id="COG0710">
    <property type="taxonomic scope" value="Bacteria"/>
</dbReference>
<dbReference type="CDD" id="cd00502">
    <property type="entry name" value="DHQase_I"/>
    <property type="match status" value="1"/>
</dbReference>
<dbReference type="PROSITE" id="PS01028">
    <property type="entry name" value="DEHYDROQUINASE_I"/>
    <property type="match status" value="1"/>
</dbReference>
<dbReference type="Gene3D" id="3.20.20.70">
    <property type="entry name" value="Aldolase class I"/>
    <property type="match status" value="1"/>
</dbReference>
<evidence type="ECO:0000256" key="5">
    <source>
        <dbReference type="HAMAP-Rule" id="MF_00214"/>
    </source>
</evidence>
<feature type="binding site" evidence="5">
    <location>
        <position position="81"/>
    </location>
    <ligand>
        <name>3-dehydroquinate</name>
        <dbReference type="ChEBI" id="CHEBI:32364"/>
    </ligand>
</feature>
<dbReference type="GO" id="GO:0009073">
    <property type="term" value="P:aromatic amino acid family biosynthetic process"/>
    <property type="evidence" value="ECO:0007669"/>
    <property type="project" value="UniProtKB-KW"/>
</dbReference>
<comment type="catalytic activity">
    <reaction evidence="1 5">
        <text>3-dehydroquinate = 3-dehydroshikimate + H2O</text>
        <dbReference type="Rhea" id="RHEA:21096"/>
        <dbReference type="ChEBI" id="CHEBI:15377"/>
        <dbReference type="ChEBI" id="CHEBI:16630"/>
        <dbReference type="ChEBI" id="CHEBI:32364"/>
        <dbReference type="EC" id="4.2.1.10"/>
    </reaction>
</comment>
<accession>R2XVL4</accession>
<protein>
    <recommendedName>
        <fullName evidence="5">3-dehydroquinate dehydratase</fullName>
        <shortName evidence="5">3-dehydroquinase</shortName>
        <ecNumber evidence="5">4.2.1.10</ecNumber>
    </recommendedName>
    <alternativeName>
        <fullName evidence="5">Type I DHQase</fullName>
    </alternativeName>
    <alternativeName>
        <fullName evidence="5">Type I dehydroquinase</fullName>
        <shortName evidence="5">DHQ1</shortName>
    </alternativeName>
</protein>
<evidence type="ECO:0000313" key="7">
    <source>
        <dbReference type="EMBL" id="EOW80733.1"/>
    </source>
</evidence>
<evidence type="ECO:0000313" key="6">
    <source>
        <dbReference type="EMBL" id="EOI53992.1"/>
    </source>
</evidence>
<evidence type="ECO:0000256" key="4">
    <source>
        <dbReference type="ARBA" id="ARBA00023270"/>
    </source>
</evidence>
<comment type="caution">
    <text evidence="6">The sequence shown here is derived from an EMBL/GenBank/DDBJ whole genome shotgun (WGS) entry which is preliminary data.</text>
</comment>
<dbReference type="NCBIfam" id="TIGR01093">
    <property type="entry name" value="aroD"/>
    <property type="match status" value="1"/>
</dbReference>
<dbReference type="RefSeq" id="WP_010782270.1">
    <property type="nucleotide sequence ID" value="NZ_ASWH01000001.1"/>
</dbReference>
<keyword evidence="9" id="KW-1185">Reference proteome</keyword>
<dbReference type="HOGENOM" id="CLU_064444_0_0_9"/>
<comment type="subunit">
    <text evidence="5">Homodimer.</text>
</comment>
<dbReference type="FunFam" id="3.20.20.70:FF:000047">
    <property type="entry name" value="3-dehydroquinate dehydratase"/>
    <property type="match status" value="1"/>
</dbReference>
<feature type="binding site" evidence="5">
    <location>
        <position position="235"/>
    </location>
    <ligand>
        <name>3-dehydroquinate</name>
        <dbReference type="ChEBI" id="CHEBI:32364"/>
    </ligand>
</feature>
<evidence type="ECO:0000256" key="3">
    <source>
        <dbReference type="ARBA" id="ARBA00023239"/>
    </source>
</evidence>
<keyword evidence="4 5" id="KW-0704">Schiff base</keyword>
<dbReference type="Proteomes" id="UP000013750">
    <property type="component" value="Unassembled WGS sequence"/>
</dbReference>
<dbReference type="EC" id="4.2.1.10" evidence="5"/>
<dbReference type="GO" id="GO:0008652">
    <property type="term" value="P:amino acid biosynthetic process"/>
    <property type="evidence" value="ECO:0007669"/>
    <property type="project" value="UniProtKB-KW"/>
</dbReference>
<reference evidence="7 9" key="2">
    <citation type="submission" date="2013-03" db="EMBL/GenBank/DDBJ databases">
        <title>The Genome Sequence of Enterococcus gilvus ATCC BAA-350 (PacBio/Illumina hybrid assembly).</title>
        <authorList>
            <consortium name="The Broad Institute Genomics Platform"/>
            <consortium name="The Broad Institute Genome Sequencing Center for Infectious Disease"/>
            <person name="Earl A."/>
            <person name="Russ C."/>
            <person name="Gilmore M."/>
            <person name="Surin D."/>
            <person name="Walker B."/>
            <person name="Young S."/>
            <person name="Zeng Q."/>
            <person name="Gargeya S."/>
            <person name="Fitzgerald M."/>
            <person name="Haas B."/>
            <person name="Abouelleil A."/>
            <person name="Allen A.W."/>
            <person name="Alvarado L."/>
            <person name="Arachchi H.M."/>
            <person name="Berlin A.M."/>
            <person name="Chapman S.B."/>
            <person name="Gainer-Dewar J."/>
            <person name="Goldberg J."/>
            <person name="Griggs A."/>
            <person name="Gujja S."/>
            <person name="Hansen M."/>
            <person name="Howarth C."/>
            <person name="Imamovic A."/>
            <person name="Ireland A."/>
            <person name="Larimer J."/>
            <person name="McCowan C."/>
            <person name="Murphy C."/>
            <person name="Pearson M."/>
            <person name="Poon T.W."/>
            <person name="Priest M."/>
            <person name="Roberts A."/>
            <person name="Saif S."/>
            <person name="Shea T."/>
            <person name="Sisk P."/>
            <person name="Sykes S."/>
            <person name="Wortman J."/>
            <person name="Nusbaum C."/>
            <person name="Birren B."/>
        </authorList>
    </citation>
    <scope>NUCLEOTIDE SEQUENCE [LARGE SCALE GENOMIC DNA]</scope>
    <source>
        <strain evidence="7 9">ATCC BAA-350</strain>
    </source>
</reference>
<feature type="active site" description="Schiff-base intermediate with substrate" evidence="5">
    <location>
        <position position="169"/>
    </location>
</feature>
<dbReference type="InterPro" id="IPR050146">
    <property type="entry name" value="Type-I_3-dehydroquinase"/>
</dbReference>
<feature type="active site" description="Proton donor/acceptor" evidence="5">
    <location>
        <position position="142"/>
    </location>
</feature>
<organism evidence="6 8">
    <name type="scientific">Enterococcus gilvus ATCC BAA-350</name>
    <dbReference type="NCBI Taxonomy" id="1158614"/>
    <lineage>
        <taxon>Bacteria</taxon>
        <taxon>Bacillati</taxon>
        <taxon>Bacillota</taxon>
        <taxon>Bacilli</taxon>
        <taxon>Lactobacillales</taxon>
        <taxon>Enterococcaceae</taxon>
        <taxon>Enterococcus</taxon>
    </lineage>
</organism>
<dbReference type="InterPro" id="IPR001381">
    <property type="entry name" value="DHquinase_I"/>
</dbReference>
<feature type="binding site" evidence="5">
    <location>
        <begin position="46"/>
        <end position="48"/>
    </location>
    <ligand>
        <name>3-dehydroquinate</name>
        <dbReference type="ChEBI" id="CHEBI:32364"/>
    </ligand>
</feature>
<evidence type="ECO:0000256" key="2">
    <source>
        <dbReference type="ARBA" id="ARBA00023141"/>
    </source>
</evidence>
<comment type="similarity">
    <text evidence="5">Belongs to the type-I 3-dehydroquinase family.</text>
</comment>
<keyword evidence="5" id="KW-0028">Amino-acid biosynthesis</keyword>
<reference evidence="6 8" key="1">
    <citation type="submission" date="2013-02" db="EMBL/GenBank/DDBJ databases">
        <title>The Genome Sequence of Enterococcus gilvus ATCC BAA-350.</title>
        <authorList>
            <consortium name="The Broad Institute Genome Sequencing Platform"/>
            <consortium name="The Broad Institute Genome Sequencing Center for Infectious Disease"/>
            <person name="Earl A.M."/>
            <person name="Gilmore M.S."/>
            <person name="Lebreton F."/>
            <person name="Walker B."/>
            <person name="Young S.K."/>
            <person name="Zeng Q."/>
            <person name="Gargeya S."/>
            <person name="Fitzgerald M."/>
            <person name="Haas B."/>
            <person name="Abouelleil A."/>
            <person name="Alvarado L."/>
            <person name="Arachchi H.M."/>
            <person name="Berlin A.M."/>
            <person name="Chapman S.B."/>
            <person name="Dewar J."/>
            <person name="Goldberg J."/>
            <person name="Griggs A."/>
            <person name="Gujja S."/>
            <person name="Hansen M."/>
            <person name="Howarth C."/>
            <person name="Imamovic A."/>
            <person name="Larimer J."/>
            <person name="McCowan C."/>
            <person name="Murphy C."/>
            <person name="Neiman D."/>
            <person name="Pearson M."/>
            <person name="Priest M."/>
            <person name="Roberts A."/>
            <person name="Saif S."/>
            <person name="Shea T."/>
            <person name="Sisk P."/>
            <person name="Sykes S."/>
            <person name="Wortman J."/>
            <person name="Nusbaum C."/>
            <person name="Birren B."/>
        </authorList>
    </citation>
    <scope>NUCLEOTIDE SEQUENCE [LARGE SCALE GENOMIC DNA]</scope>
    <source>
        <strain evidence="6 8">ATCC BAA-350</strain>
    </source>
</reference>
<evidence type="ECO:0000313" key="9">
    <source>
        <dbReference type="Proteomes" id="UP000014160"/>
    </source>
</evidence>
<dbReference type="UniPathway" id="UPA00053">
    <property type="reaction ID" value="UER00086"/>
</dbReference>
<dbReference type="Pfam" id="PF01487">
    <property type="entry name" value="DHquinase_I"/>
    <property type="match status" value="1"/>
</dbReference>
<dbReference type="AlphaFoldDB" id="R2XVL4"/>
<proteinExistence type="inferred from homology"/>
<dbReference type="EMBL" id="AJDQ01000012">
    <property type="protein sequence ID" value="EOI53992.1"/>
    <property type="molecule type" value="Genomic_DNA"/>
</dbReference>
<sequence>MKKVTVDHITIGDGLPKIIVPMVGNTVEELEKEAELIHTLDCDLVEWRIDFFEQVSNFQAVASLSHNLKAILEKPLLITFRTKNEGGVYDLSESDYFELYKTIISNGNLNLLDVELFMPEKQVNELIDLAHKNEIKIIMCNHDFQKTPKKEEIIHRLRSMQDKGADICKIAVMPTASEDVLTLLDATREMYETYAQVPLITMSMGALGMISRVSGQVFGSAATFGSATTASAPGQVPVVELRKMLETLKQ</sequence>
<dbReference type="PANTHER" id="PTHR43699">
    <property type="entry name" value="3-DEHYDROQUINATE DEHYDRATASE"/>
    <property type="match status" value="1"/>
</dbReference>
<dbReference type="OrthoDB" id="9813659at2"/>
<dbReference type="GO" id="GO:0003855">
    <property type="term" value="F:3-dehydroquinate dehydratase activity"/>
    <property type="evidence" value="ECO:0007669"/>
    <property type="project" value="UniProtKB-UniRule"/>
</dbReference>